<organism evidence="2 3">
    <name type="scientific">Candidatus Daviesbacteria bacterium GW2011_GWB1_41_5</name>
    <dbReference type="NCBI Taxonomy" id="1618429"/>
    <lineage>
        <taxon>Bacteria</taxon>
        <taxon>Candidatus Daviesiibacteriota</taxon>
    </lineage>
</organism>
<accession>A0A0G0WMQ4</accession>
<name>A0A0G0WMQ4_9BACT</name>
<sequence length="274" mass="30355">MLIFKKLIFAIPFLLSFALFSSQAVLFLQDPSNILSFDTETLSQNLIFATSLLLSGILFVIFATLASDWKLIIPVSAIASASVLISFPSQDQLGYIVSSGALASFLITDLFLSQRLSSYLTFQAAAIVMPSVKHITTLLILVLSFAFYTQSSYQIKTQGFTLPPSVIDTTFNLLLGQNIEGNAEPGLQQISPEQAELVRPMVEPQVQALIKPYLKYVPIILSVLFFFSLQTLITLLNLPVGLLVRLLFWILEKIGFISFIQLEVPQQEAKKLVV</sequence>
<proteinExistence type="predicted"/>
<dbReference type="Proteomes" id="UP000034753">
    <property type="component" value="Unassembled WGS sequence"/>
</dbReference>
<keyword evidence="1" id="KW-0812">Transmembrane</keyword>
<keyword evidence="1" id="KW-1133">Transmembrane helix</keyword>
<feature type="transmembrane region" description="Helical" evidence="1">
    <location>
        <begin position="71"/>
        <end position="87"/>
    </location>
</feature>
<protein>
    <submittedName>
        <fullName evidence="2">Uncharacterized protein</fullName>
    </submittedName>
</protein>
<feature type="transmembrane region" description="Helical" evidence="1">
    <location>
        <begin position="219"/>
        <end position="248"/>
    </location>
</feature>
<keyword evidence="1" id="KW-0472">Membrane</keyword>
<dbReference type="AlphaFoldDB" id="A0A0G0WMQ4"/>
<evidence type="ECO:0000256" key="1">
    <source>
        <dbReference type="SAM" id="Phobius"/>
    </source>
</evidence>
<evidence type="ECO:0000313" key="2">
    <source>
        <dbReference type="EMBL" id="KKS14080.1"/>
    </source>
</evidence>
<feature type="transmembrane region" description="Helical" evidence="1">
    <location>
        <begin position="124"/>
        <end position="148"/>
    </location>
</feature>
<feature type="transmembrane region" description="Helical" evidence="1">
    <location>
        <begin position="46"/>
        <end position="66"/>
    </location>
</feature>
<gene>
    <name evidence="2" type="ORF">UU67_C0008G0012</name>
</gene>
<reference evidence="2 3" key="1">
    <citation type="journal article" date="2015" name="Nature">
        <title>rRNA introns, odd ribosomes, and small enigmatic genomes across a large radiation of phyla.</title>
        <authorList>
            <person name="Brown C.T."/>
            <person name="Hug L.A."/>
            <person name="Thomas B.C."/>
            <person name="Sharon I."/>
            <person name="Castelle C.J."/>
            <person name="Singh A."/>
            <person name="Wilkins M.J."/>
            <person name="Williams K.H."/>
            <person name="Banfield J.F."/>
        </authorList>
    </citation>
    <scope>NUCLEOTIDE SEQUENCE [LARGE SCALE GENOMIC DNA]</scope>
</reference>
<comment type="caution">
    <text evidence="2">The sequence shown here is derived from an EMBL/GenBank/DDBJ whole genome shotgun (WGS) entry which is preliminary data.</text>
</comment>
<evidence type="ECO:0000313" key="3">
    <source>
        <dbReference type="Proteomes" id="UP000034753"/>
    </source>
</evidence>
<dbReference type="EMBL" id="LCBN01000008">
    <property type="protein sequence ID" value="KKS14080.1"/>
    <property type="molecule type" value="Genomic_DNA"/>
</dbReference>